<name>A0ACC4AZF5_POPAL</name>
<evidence type="ECO:0000313" key="1">
    <source>
        <dbReference type="EMBL" id="KAL3571647.1"/>
    </source>
</evidence>
<keyword evidence="2" id="KW-1185">Reference proteome</keyword>
<proteinExistence type="predicted"/>
<dbReference type="Proteomes" id="UP000309997">
    <property type="component" value="Unassembled WGS sequence"/>
</dbReference>
<comment type="caution">
    <text evidence="1">The sequence shown here is derived from an EMBL/GenBank/DDBJ whole genome shotgun (WGS) entry which is preliminary data.</text>
</comment>
<sequence>MAKAKYNNEINSNACYGFTRESIRTGSHVLFYCDEDLTTMQGTEHLATEENHLGLVFSDEEKETSDQLQSPSYQRKPSSEAAVTSVLPSFTTSMKDLWYMLET</sequence>
<protein>
    <submittedName>
        <fullName evidence="1">Uncharacterized protein</fullName>
    </submittedName>
</protein>
<organism evidence="1 2">
    <name type="scientific">Populus alba</name>
    <name type="common">White poplar</name>
    <dbReference type="NCBI Taxonomy" id="43335"/>
    <lineage>
        <taxon>Eukaryota</taxon>
        <taxon>Viridiplantae</taxon>
        <taxon>Streptophyta</taxon>
        <taxon>Embryophyta</taxon>
        <taxon>Tracheophyta</taxon>
        <taxon>Spermatophyta</taxon>
        <taxon>Magnoliopsida</taxon>
        <taxon>eudicotyledons</taxon>
        <taxon>Gunneridae</taxon>
        <taxon>Pentapetalae</taxon>
        <taxon>rosids</taxon>
        <taxon>fabids</taxon>
        <taxon>Malpighiales</taxon>
        <taxon>Salicaceae</taxon>
        <taxon>Saliceae</taxon>
        <taxon>Populus</taxon>
    </lineage>
</organism>
<dbReference type="EMBL" id="RCHU02000014">
    <property type="protein sequence ID" value="KAL3571647.1"/>
    <property type="molecule type" value="Genomic_DNA"/>
</dbReference>
<evidence type="ECO:0000313" key="2">
    <source>
        <dbReference type="Proteomes" id="UP000309997"/>
    </source>
</evidence>
<gene>
    <name evidence="1" type="ORF">D5086_025551</name>
</gene>
<accession>A0ACC4AZF5</accession>
<reference evidence="1 2" key="1">
    <citation type="journal article" date="2024" name="Plant Biotechnol. J.">
        <title>Genome and CRISPR/Cas9 system of a widespread forest tree (Populus alba) in the world.</title>
        <authorList>
            <person name="Liu Y.J."/>
            <person name="Jiang P.F."/>
            <person name="Han X.M."/>
            <person name="Li X.Y."/>
            <person name="Wang H.M."/>
            <person name="Wang Y.J."/>
            <person name="Wang X.X."/>
            <person name="Zeng Q.Y."/>
        </authorList>
    </citation>
    <scope>NUCLEOTIDE SEQUENCE [LARGE SCALE GENOMIC DNA]</scope>
    <source>
        <strain evidence="2">cv. PAL-ZL1</strain>
    </source>
</reference>